<dbReference type="EMBL" id="PTRA01000003">
    <property type="protein sequence ID" value="PQA56238.1"/>
    <property type="molecule type" value="Genomic_DNA"/>
</dbReference>
<dbReference type="PANTHER" id="PTHR33204:SF18">
    <property type="entry name" value="TRANSCRIPTIONAL REGULATORY PROTEIN"/>
    <property type="match status" value="1"/>
</dbReference>
<keyword evidence="3" id="KW-0804">Transcription</keyword>
<evidence type="ECO:0000313" key="6">
    <source>
        <dbReference type="Proteomes" id="UP000239590"/>
    </source>
</evidence>
<keyword evidence="1" id="KW-0805">Transcription regulation</keyword>
<keyword evidence="2" id="KW-0238">DNA-binding</keyword>
<name>A0A2S7IIM1_9BACT</name>
<dbReference type="RefSeq" id="WP_104714776.1">
    <property type="nucleotide sequence ID" value="NZ_PTRA01000003.1"/>
</dbReference>
<evidence type="ECO:0000256" key="2">
    <source>
        <dbReference type="ARBA" id="ARBA00023125"/>
    </source>
</evidence>
<keyword evidence="6" id="KW-1185">Reference proteome</keyword>
<dbReference type="Proteomes" id="UP000239590">
    <property type="component" value="Unassembled WGS sequence"/>
</dbReference>
<feature type="domain" description="HTH hxlR-type" evidence="4">
    <location>
        <begin position="15"/>
        <end position="118"/>
    </location>
</feature>
<evidence type="ECO:0000256" key="1">
    <source>
        <dbReference type="ARBA" id="ARBA00023015"/>
    </source>
</evidence>
<comment type="caution">
    <text evidence="5">The sequence shown here is derived from an EMBL/GenBank/DDBJ whole genome shotgun (WGS) entry which is preliminary data.</text>
</comment>
<organism evidence="5 6">
    <name type="scientific">Siphonobacter curvatus</name>
    <dbReference type="NCBI Taxonomy" id="2094562"/>
    <lineage>
        <taxon>Bacteria</taxon>
        <taxon>Pseudomonadati</taxon>
        <taxon>Bacteroidota</taxon>
        <taxon>Cytophagia</taxon>
        <taxon>Cytophagales</taxon>
        <taxon>Cytophagaceae</taxon>
        <taxon>Siphonobacter</taxon>
    </lineage>
</organism>
<gene>
    <name evidence="5" type="ORF">C5O19_17990</name>
</gene>
<sequence length="124" mass="14299">MFQLEEELPLSAQACTNKLASIGDALYVIGGKWKLRIILALQEGKKRFNEIQRAVEGISARVLSHELKELEINGFIKRVVYTETPVVIEYELTQYSDTLQDVLESLSKWGEMHRRRIMHVPVNE</sequence>
<dbReference type="InterPro" id="IPR036388">
    <property type="entry name" value="WH-like_DNA-bd_sf"/>
</dbReference>
<dbReference type="Gene3D" id="1.10.10.10">
    <property type="entry name" value="Winged helix-like DNA-binding domain superfamily/Winged helix DNA-binding domain"/>
    <property type="match status" value="1"/>
</dbReference>
<protein>
    <submittedName>
        <fullName evidence="5">Transcriptional regulator</fullName>
    </submittedName>
</protein>
<evidence type="ECO:0000313" key="5">
    <source>
        <dbReference type="EMBL" id="PQA56238.1"/>
    </source>
</evidence>
<dbReference type="InterPro" id="IPR036390">
    <property type="entry name" value="WH_DNA-bd_sf"/>
</dbReference>
<reference evidence="6" key="1">
    <citation type="submission" date="2018-02" db="EMBL/GenBank/DDBJ databases">
        <title>Genome sequencing of Solimonas sp. HR-BB.</title>
        <authorList>
            <person name="Lee Y."/>
            <person name="Jeon C.O."/>
        </authorList>
    </citation>
    <scope>NUCLEOTIDE SEQUENCE [LARGE SCALE GENOMIC DNA]</scope>
    <source>
        <strain evidence="6">HR-U</strain>
    </source>
</reference>
<dbReference type="Pfam" id="PF01638">
    <property type="entry name" value="HxlR"/>
    <property type="match status" value="1"/>
</dbReference>
<accession>A0A2S7IIM1</accession>
<dbReference type="GO" id="GO:0003677">
    <property type="term" value="F:DNA binding"/>
    <property type="evidence" value="ECO:0007669"/>
    <property type="project" value="UniProtKB-KW"/>
</dbReference>
<proteinExistence type="predicted"/>
<evidence type="ECO:0000256" key="3">
    <source>
        <dbReference type="ARBA" id="ARBA00023163"/>
    </source>
</evidence>
<dbReference type="PANTHER" id="PTHR33204">
    <property type="entry name" value="TRANSCRIPTIONAL REGULATOR, MARR FAMILY"/>
    <property type="match status" value="1"/>
</dbReference>
<dbReference type="InterPro" id="IPR002577">
    <property type="entry name" value="HTH_HxlR"/>
</dbReference>
<evidence type="ECO:0000259" key="4">
    <source>
        <dbReference type="PROSITE" id="PS51118"/>
    </source>
</evidence>
<dbReference type="OrthoDB" id="769662at2"/>
<dbReference type="SUPFAM" id="SSF46785">
    <property type="entry name" value="Winged helix' DNA-binding domain"/>
    <property type="match status" value="1"/>
</dbReference>
<dbReference type="PROSITE" id="PS51118">
    <property type="entry name" value="HTH_HXLR"/>
    <property type="match status" value="1"/>
</dbReference>
<dbReference type="AlphaFoldDB" id="A0A2S7IIM1"/>